<gene>
    <name evidence="1" type="ORF">HUW50_23150</name>
</gene>
<protein>
    <recommendedName>
        <fullName evidence="3">Sporulation inhibitor A</fullName>
    </recommendedName>
</protein>
<accession>A0ABX6SAU3</accession>
<reference evidence="1 2" key="1">
    <citation type="submission" date="2020-06" db="EMBL/GenBank/DDBJ databases">
        <title>Metabacillus dokdonensis sp. nov., isolated from the rhizosphere of Elymus tsukushiensis, a plant native to the Dokdo Islands, Republic of Korea.</title>
        <authorList>
            <person name="Lee S.Y."/>
            <person name="Hwang Y.J."/>
            <person name="Son J.S."/>
            <person name="Ghim S.Y."/>
        </authorList>
    </citation>
    <scope>NUCLEOTIDE SEQUENCE [LARGE SCALE GENOMIC DNA]</scope>
    <source>
        <strain evidence="1 2">KUDC1714</strain>
    </source>
</reference>
<evidence type="ECO:0000313" key="2">
    <source>
        <dbReference type="Proteomes" id="UP000515490"/>
    </source>
</evidence>
<sequence>MEIKLDRHFIEMLRNELEHRGIYEHSISALFVELS</sequence>
<keyword evidence="2" id="KW-1185">Reference proteome</keyword>
<dbReference type="EMBL" id="CP055263">
    <property type="protein sequence ID" value="QNF31114.1"/>
    <property type="molecule type" value="Genomic_DNA"/>
</dbReference>
<evidence type="ECO:0000313" key="1">
    <source>
        <dbReference type="EMBL" id="QNF31114.1"/>
    </source>
</evidence>
<dbReference type="Proteomes" id="UP000515490">
    <property type="component" value="Chromosome"/>
</dbReference>
<evidence type="ECO:0008006" key="3">
    <source>
        <dbReference type="Google" id="ProtNLM"/>
    </source>
</evidence>
<organism evidence="1 2">
    <name type="scientific">Metabacillus elymi</name>
    <dbReference type="NCBI Taxonomy" id="2745198"/>
    <lineage>
        <taxon>Bacteria</taxon>
        <taxon>Bacillati</taxon>
        <taxon>Bacillota</taxon>
        <taxon>Bacilli</taxon>
        <taxon>Bacillales</taxon>
        <taxon>Bacillaceae</taxon>
        <taxon>Metabacillus</taxon>
    </lineage>
</organism>
<proteinExistence type="predicted"/>
<name>A0ABX6SAU3_9BACI</name>